<evidence type="ECO:0000313" key="7">
    <source>
        <dbReference type="EMBL" id="KUG02936.1"/>
    </source>
</evidence>
<name>A0A0W8E2Q2_9ZZZZ</name>
<dbReference type="GO" id="GO:0005315">
    <property type="term" value="F:phosphate transmembrane transporter activity"/>
    <property type="evidence" value="ECO:0007669"/>
    <property type="project" value="InterPro"/>
</dbReference>
<keyword evidence="2" id="KW-0813">Transport</keyword>
<dbReference type="Pfam" id="PF01384">
    <property type="entry name" value="PHO4"/>
    <property type="match status" value="2"/>
</dbReference>
<protein>
    <submittedName>
        <fullName evidence="7">Putative low-affinity inorganic phosphate transporter</fullName>
    </submittedName>
</protein>
<keyword evidence="5 6" id="KW-0472">Membrane</keyword>
<evidence type="ECO:0000256" key="6">
    <source>
        <dbReference type="SAM" id="Phobius"/>
    </source>
</evidence>
<sequence length="332" mass="34401">MFSIGIIIAIVLLALVFDFINGFHDTANAIATSVSTKALSPRNAILIAASLNFVGALSGTAVAATIGKSLVAPELVTGSVMVAALIGAIFWNLITWYFGIPSSSSHALIGGLTGAVVAGFGFHAVLWDGFLKILAGLIIAPVVGGVMGSGVMTVLFWIFKPAAPSKINNGFRKLQILAACMASFAHGSNDAQKSMGIITMVLVGGGMITVFDVPLWVKIACAASMGMGTALGGWKIIKTMGGKIFRIEPINGFAADFSSALVIYSASLLGAPVSTTHVVSSAIMGVGAAKRLKGVRWNIARQIIVAWFVTIPSSAVVSILTYNILKIITFVL</sequence>
<dbReference type="PANTHER" id="PTHR11101">
    <property type="entry name" value="PHOSPHATE TRANSPORTER"/>
    <property type="match status" value="1"/>
</dbReference>
<feature type="transmembrane region" description="Helical" evidence="6">
    <location>
        <begin position="44"/>
        <end position="66"/>
    </location>
</feature>
<feature type="transmembrane region" description="Helical" evidence="6">
    <location>
        <begin position="78"/>
        <end position="100"/>
    </location>
</feature>
<evidence type="ECO:0000256" key="2">
    <source>
        <dbReference type="ARBA" id="ARBA00022448"/>
    </source>
</evidence>
<keyword evidence="3 6" id="KW-0812">Transmembrane</keyword>
<proteinExistence type="predicted"/>
<dbReference type="InterPro" id="IPR001204">
    <property type="entry name" value="Phos_transporter"/>
</dbReference>
<evidence type="ECO:0000256" key="4">
    <source>
        <dbReference type="ARBA" id="ARBA00022989"/>
    </source>
</evidence>
<reference evidence="7" key="1">
    <citation type="journal article" date="2015" name="Proc. Natl. Acad. Sci. U.S.A.">
        <title>Networks of energetic and metabolic interactions define dynamics in microbial communities.</title>
        <authorList>
            <person name="Embree M."/>
            <person name="Liu J.K."/>
            <person name="Al-Bassam M.M."/>
            <person name="Zengler K."/>
        </authorList>
    </citation>
    <scope>NUCLEOTIDE SEQUENCE</scope>
</reference>
<feature type="transmembrane region" description="Helical" evidence="6">
    <location>
        <begin position="194"/>
        <end position="217"/>
    </location>
</feature>
<organism evidence="7">
    <name type="scientific">hydrocarbon metagenome</name>
    <dbReference type="NCBI Taxonomy" id="938273"/>
    <lineage>
        <taxon>unclassified sequences</taxon>
        <taxon>metagenomes</taxon>
        <taxon>ecological metagenomes</taxon>
    </lineage>
</organism>
<feature type="transmembrane region" description="Helical" evidence="6">
    <location>
        <begin position="133"/>
        <end position="159"/>
    </location>
</feature>
<keyword evidence="4 6" id="KW-1133">Transmembrane helix</keyword>
<dbReference type="GO" id="GO:0016020">
    <property type="term" value="C:membrane"/>
    <property type="evidence" value="ECO:0007669"/>
    <property type="project" value="UniProtKB-SubCell"/>
</dbReference>
<comment type="caution">
    <text evidence="7">The sequence shown here is derived from an EMBL/GenBank/DDBJ whole genome shotgun (WGS) entry which is preliminary data.</text>
</comment>
<evidence type="ECO:0000256" key="5">
    <source>
        <dbReference type="ARBA" id="ARBA00023136"/>
    </source>
</evidence>
<feature type="transmembrane region" description="Helical" evidence="6">
    <location>
        <begin position="303"/>
        <end position="325"/>
    </location>
</feature>
<dbReference type="EMBL" id="LNQE01001901">
    <property type="protein sequence ID" value="KUG02936.1"/>
    <property type="molecule type" value="Genomic_DNA"/>
</dbReference>
<dbReference type="PANTHER" id="PTHR11101:SF80">
    <property type="entry name" value="PHOSPHATE TRANSPORTER"/>
    <property type="match status" value="1"/>
</dbReference>
<evidence type="ECO:0000256" key="3">
    <source>
        <dbReference type="ARBA" id="ARBA00022692"/>
    </source>
</evidence>
<evidence type="ECO:0000256" key="1">
    <source>
        <dbReference type="ARBA" id="ARBA00004141"/>
    </source>
</evidence>
<feature type="transmembrane region" description="Helical" evidence="6">
    <location>
        <begin position="6"/>
        <end position="23"/>
    </location>
</feature>
<dbReference type="GO" id="GO:0035435">
    <property type="term" value="P:phosphate ion transmembrane transport"/>
    <property type="evidence" value="ECO:0007669"/>
    <property type="project" value="TreeGrafter"/>
</dbReference>
<gene>
    <name evidence="7" type="ORF">ASZ90_019714</name>
</gene>
<accession>A0A0W8E2Q2</accession>
<comment type="subcellular location">
    <subcellularLocation>
        <location evidence="1">Membrane</location>
        <topology evidence="1">Multi-pass membrane protein</topology>
    </subcellularLocation>
</comment>
<dbReference type="AlphaFoldDB" id="A0A0W8E2Q2"/>
<feature type="transmembrane region" description="Helical" evidence="6">
    <location>
        <begin position="107"/>
        <end position="127"/>
    </location>
</feature>